<dbReference type="SUPFAM" id="SSF51120">
    <property type="entry name" value="beta-Roll"/>
    <property type="match status" value="1"/>
</dbReference>
<reference evidence="2 3" key="1">
    <citation type="journal article" date="2023" name="Nat. Commun.">
        <title>Origin of minicircular mitochondrial genomes in red algae.</title>
        <authorList>
            <person name="Lee Y."/>
            <person name="Cho C.H."/>
            <person name="Lee Y.M."/>
            <person name="Park S.I."/>
            <person name="Yang J.H."/>
            <person name="West J.A."/>
            <person name="Bhattacharya D."/>
            <person name="Yoon H.S."/>
        </authorList>
    </citation>
    <scope>NUCLEOTIDE SEQUENCE [LARGE SCALE GENOMIC DNA]</scope>
    <source>
        <strain evidence="2 3">CCMP1338</strain>
        <tissue evidence="2">Whole cell</tissue>
    </source>
</reference>
<evidence type="ECO:0008006" key="4">
    <source>
        <dbReference type="Google" id="ProtNLM"/>
    </source>
</evidence>
<dbReference type="Gene3D" id="2.150.10.10">
    <property type="entry name" value="Serralysin-like metalloprotease, C-terminal"/>
    <property type="match status" value="1"/>
</dbReference>
<proteinExistence type="predicted"/>
<dbReference type="EMBL" id="JAMWBK010000004">
    <property type="protein sequence ID" value="KAJ8905579.1"/>
    <property type="molecule type" value="Genomic_DNA"/>
</dbReference>
<comment type="caution">
    <text evidence="2">The sequence shown here is derived from an EMBL/GenBank/DDBJ whole genome shotgun (WGS) entry which is preliminary data.</text>
</comment>
<dbReference type="AlphaFoldDB" id="A0AAV8UST6"/>
<dbReference type="PROSITE" id="PS00330">
    <property type="entry name" value="HEMOLYSIN_CALCIUM"/>
    <property type="match status" value="2"/>
</dbReference>
<dbReference type="GO" id="GO:0005509">
    <property type="term" value="F:calcium ion binding"/>
    <property type="evidence" value="ECO:0007669"/>
    <property type="project" value="InterPro"/>
</dbReference>
<evidence type="ECO:0000256" key="1">
    <source>
        <dbReference type="SAM" id="SignalP"/>
    </source>
</evidence>
<feature type="chain" id="PRO_5043664507" description="Calcium-binding protein" evidence="1">
    <location>
        <begin position="22"/>
        <end position="321"/>
    </location>
</feature>
<dbReference type="InterPro" id="IPR001343">
    <property type="entry name" value="Hemolysn_Ca-bd"/>
</dbReference>
<accession>A0AAV8UST6</accession>
<name>A0AAV8UST6_9RHOD</name>
<dbReference type="Proteomes" id="UP001157974">
    <property type="component" value="Unassembled WGS sequence"/>
</dbReference>
<dbReference type="Pfam" id="PF00353">
    <property type="entry name" value="HemolysinCabind"/>
    <property type="match status" value="2"/>
</dbReference>
<organism evidence="2 3">
    <name type="scientific">Rhodosorus marinus</name>
    <dbReference type="NCBI Taxonomy" id="101924"/>
    <lineage>
        <taxon>Eukaryota</taxon>
        <taxon>Rhodophyta</taxon>
        <taxon>Stylonematophyceae</taxon>
        <taxon>Stylonematales</taxon>
        <taxon>Stylonemataceae</taxon>
        <taxon>Rhodosorus</taxon>
    </lineage>
</organism>
<feature type="signal peptide" evidence="1">
    <location>
        <begin position="1"/>
        <end position="21"/>
    </location>
</feature>
<sequence>MTTFIKLSLLAMVVAVNYASAQSTCSDFPMPPFAKVSIPPGDTATVPVPERRVFWARDTFCRDMRDQFNIMVSVCMKNNYDRTTGVTSAKLTFRTTRLGYYIKRVRVGLLEGSVDEAHKLDDFQLDESGDNLTVVRYDYTMSPAASNCCKTFRTLTIVADIEYNGVNRQAIIDDSRCRGTTGGCLMKIKCPHLFVGTDIDDRIFGTMEADVIIGNGGNDYLHGSGAQDFIFGDDGDDIIKGGNGKDSIYGGEGNDVISLGGGKDTAWGEGGDDIFKDLSVNGSEYDYVNGGDGYDRAYSYNLLDNKWVDIEHLYEGRPSDE</sequence>
<gene>
    <name evidence="2" type="ORF">NDN08_002086</name>
</gene>
<keyword evidence="3" id="KW-1185">Reference proteome</keyword>
<evidence type="ECO:0000313" key="3">
    <source>
        <dbReference type="Proteomes" id="UP001157974"/>
    </source>
</evidence>
<dbReference type="InterPro" id="IPR011049">
    <property type="entry name" value="Serralysin-like_metalloprot_C"/>
</dbReference>
<protein>
    <recommendedName>
        <fullName evidence="4">Calcium-binding protein</fullName>
    </recommendedName>
</protein>
<evidence type="ECO:0000313" key="2">
    <source>
        <dbReference type="EMBL" id="KAJ8905579.1"/>
    </source>
</evidence>
<keyword evidence="1" id="KW-0732">Signal</keyword>
<dbReference type="PRINTS" id="PR00313">
    <property type="entry name" value="CABNDNGRPT"/>
</dbReference>
<dbReference type="InterPro" id="IPR018511">
    <property type="entry name" value="Hemolysin-typ_Ca-bd_CS"/>
</dbReference>